<evidence type="ECO:0000313" key="3">
    <source>
        <dbReference type="Proteomes" id="UP001432322"/>
    </source>
</evidence>
<name>A0AAV5WK40_9BILA</name>
<organism evidence="2 3">
    <name type="scientific">Pristionchus fissidentatus</name>
    <dbReference type="NCBI Taxonomy" id="1538716"/>
    <lineage>
        <taxon>Eukaryota</taxon>
        <taxon>Metazoa</taxon>
        <taxon>Ecdysozoa</taxon>
        <taxon>Nematoda</taxon>
        <taxon>Chromadorea</taxon>
        <taxon>Rhabditida</taxon>
        <taxon>Rhabditina</taxon>
        <taxon>Diplogasteromorpha</taxon>
        <taxon>Diplogasteroidea</taxon>
        <taxon>Neodiplogasteridae</taxon>
        <taxon>Pristionchus</taxon>
    </lineage>
</organism>
<feature type="region of interest" description="Disordered" evidence="1">
    <location>
        <begin position="1"/>
        <end position="86"/>
    </location>
</feature>
<dbReference type="AlphaFoldDB" id="A0AAV5WK40"/>
<feature type="compositionally biased region" description="Basic and acidic residues" evidence="1">
    <location>
        <begin position="122"/>
        <end position="138"/>
    </location>
</feature>
<feature type="compositionally biased region" description="Basic residues" evidence="1">
    <location>
        <begin position="9"/>
        <end position="28"/>
    </location>
</feature>
<reference evidence="2" key="1">
    <citation type="submission" date="2023-10" db="EMBL/GenBank/DDBJ databases">
        <title>Genome assembly of Pristionchus species.</title>
        <authorList>
            <person name="Yoshida K."/>
            <person name="Sommer R.J."/>
        </authorList>
    </citation>
    <scope>NUCLEOTIDE SEQUENCE</scope>
    <source>
        <strain evidence="2">RS5133</strain>
    </source>
</reference>
<gene>
    <name evidence="2" type="ORF">PFISCL1PPCAC_23629</name>
</gene>
<keyword evidence="3" id="KW-1185">Reference proteome</keyword>
<comment type="caution">
    <text evidence="2">The sequence shown here is derived from an EMBL/GenBank/DDBJ whole genome shotgun (WGS) entry which is preliminary data.</text>
</comment>
<evidence type="ECO:0000256" key="1">
    <source>
        <dbReference type="SAM" id="MobiDB-lite"/>
    </source>
</evidence>
<dbReference type="EMBL" id="BTSY01000006">
    <property type="protein sequence ID" value="GMT32332.1"/>
    <property type="molecule type" value="Genomic_DNA"/>
</dbReference>
<feature type="compositionally biased region" description="Basic and acidic residues" evidence="1">
    <location>
        <begin position="29"/>
        <end position="48"/>
    </location>
</feature>
<protein>
    <submittedName>
        <fullName evidence="2">Uncharacterized protein</fullName>
    </submittedName>
</protein>
<dbReference type="Proteomes" id="UP001432322">
    <property type="component" value="Unassembled WGS sequence"/>
</dbReference>
<feature type="compositionally biased region" description="Polar residues" evidence="1">
    <location>
        <begin position="70"/>
        <end position="80"/>
    </location>
</feature>
<feature type="non-terminal residue" evidence="2">
    <location>
        <position position="1"/>
    </location>
</feature>
<feature type="compositionally biased region" description="Basic and acidic residues" evidence="1">
    <location>
        <begin position="55"/>
        <end position="64"/>
    </location>
</feature>
<evidence type="ECO:0000313" key="2">
    <source>
        <dbReference type="EMBL" id="GMT32332.1"/>
    </source>
</evidence>
<feature type="region of interest" description="Disordered" evidence="1">
    <location>
        <begin position="105"/>
        <end position="153"/>
    </location>
</feature>
<sequence>LFQMGRRSPSPRRRRRSRSRERKRSRSRERRDDRKDRKKDENDKEKKSNAQGIVDAKKAMRESLKAAAASINNDLPSTSGDAVDEATGGMSRMRAIADIDADGFKQRSFKSSGGGAGGRVYSHKDDRKKTEKLEEAHESIIFGPTSRPTVTQKKDDEEDEIAKVLQEQPRSLFPAMSPFLPLNRLRISTSDFLQSVKLVRRAKHFSGTDPS</sequence>
<proteinExistence type="predicted"/>
<accession>A0AAV5WK40</accession>